<evidence type="ECO:0000313" key="2">
    <source>
        <dbReference type="EMBL" id="RDH36404.1"/>
    </source>
</evidence>
<evidence type="ECO:0000256" key="1">
    <source>
        <dbReference type="SAM" id="SignalP"/>
    </source>
</evidence>
<evidence type="ECO:0008006" key="4">
    <source>
        <dbReference type="Google" id="ProtNLM"/>
    </source>
</evidence>
<dbReference type="RefSeq" id="XP_026629426.1">
    <property type="nucleotide sequence ID" value="XM_026768825.1"/>
</dbReference>
<gene>
    <name evidence="2" type="ORF">BDQ94DRAFT_157861</name>
</gene>
<accession>A0A3F3QAY6</accession>
<feature type="chain" id="PRO_5017834383" description="Secreted protein" evidence="1">
    <location>
        <begin position="23"/>
        <end position="254"/>
    </location>
</feature>
<proteinExistence type="predicted"/>
<feature type="signal peptide" evidence="1">
    <location>
        <begin position="1"/>
        <end position="22"/>
    </location>
</feature>
<evidence type="ECO:0000313" key="3">
    <source>
        <dbReference type="Proteomes" id="UP000253729"/>
    </source>
</evidence>
<dbReference type="EMBL" id="KZ852038">
    <property type="protein sequence ID" value="RDH36404.1"/>
    <property type="molecule type" value="Genomic_DNA"/>
</dbReference>
<dbReference type="Proteomes" id="UP000253729">
    <property type="component" value="Unassembled WGS sequence"/>
</dbReference>
<sequence length="254" mass="28000">MHYGLLLLVSVGRFGCFGYGAASRRECSVFERSLVSIPVLSDASIVLPTRVSGSLREFYFVTFPVRYPLRGCGVSIRPSVEGLAQALFERLVFSFCSLVPDVCRYPFEGAVYLSRYRVSLREFDGLLDLVPALLESLVALSQPLSPSGLRVILADIGEYTSLFPSIMPCQHTDDNISVSLRGSGLQPLAVSPRESGLLLVCACYASWAHVQGTGAARQSNLRLDTHHMMWPAMIADQLLHRLKQEYGPVRCQVP</sequence>
<reference evidence="2 3" key="1">
    <citation type="submission" date="2018-07" db="EMBL/GenBank/DDBJ databases">
        <title>The genomes of Aspergillus section Nigri reveals drivers in fungal speciation.</title>
        <authorList>
            <consortium name="DOE Joint Genome Institute"/>
            <person name="Vesth T.C."/>
            <person name="Nybo J."/>
            <person name="Theobald S."/>
            <person name="Brandl J."/>
            <person name="Frisvad J.C."/>
            <person name="Nielsen K.F."/>
            <person name="Lyhne E.K."/>
            <person name="Kogle M.E."/>
            <person name="Kuo A."/>
            <person name="Riley R."/>
            <person name="Clum A."/>
            <person name="Nolan M."/>
            <person name="Lipzen A."/>
            <person name="Salamov A."/>
            <person name="Henrissat B."/>
            <person name="Wiebenga A."/>
            <person name="De vries R.P."/>
            <person name="Grigoriev I.V."/>
            <person name="Mortensen U.H."/>
            <person name="Andersen M.R."/>
            <person name="Baker S.E."/>
        </authorList>
    </citation>
    <scope>NUCLEOTIDE SEQUENCE [LARGE SCALE GENOMIC DNA]</scope>
    <source>
        <strain evidence="2 3">CBS 139.54b</strain>
    </source>
</reference>
<name>A0A3F3QAY6_9EURO</name>
<keyword evidence="3" id="KW-1185">Reference proteome</keyword>
<organism evidence="2 3">
    <name type="scientific">Aspergillus welwitschiae</name>
    <dbReference type="NCBI Taxonomy" id="1341132"/>
    <lineage>
        <taxon>Eukaryota</taxon>
        <taxon>Fungi</taxon>
        <taxon>Dikarya</taxon>
        <taxon>Ascomycota</taxon>
        <taxon>Pezizomycotina</taxon>
        <taxon>Eurotiomycetes</taxon>
        <taxon>Eurotiomycetidae</taxon>
        <taxon>Eurotiales</taxon>
        <taxon>Aspergillaceae</taxon>
        <taxon>Aspergillus</taxon>
        <taxon>Aspergillus subgen. Circumdati</taxon>
    </lineage>
</organism>
<dbReference type="GeneID" id="38137181"/>
<protein>
    <recommendedName>
        <fullName evidence="4">Secreted protein</fullName>
    </recommendedName>
</protein>
<dbReference type="AlphaFoldDB" id="A0A3F3QAY6"/>
<keyword evidence="1" id="KW-0732">Signal</keyword>